<gene>
    <name evidence="2" type="ORF">LL275_pD13</name>
</gene>
<geneLocation type="plasmid" evidence="3">
    <name>p275d</name>
</geneLocation>
<dbReference type="Gene3D" id="3.40.30.10">
    <property type="entry name" value="Glutaredoxin"/>
    <property type="match status" value="1"/>
</dbReference>
<evidence type="ECO:0008006" key="4">
    <source>
        <dbReference type="Google" id="ProtNLM"/>
    </source>
</evidence>
<sequence>MIQKIIKGSIVIALTGFLLLGLNFYRTEHSQVPIKSIDKDKIQLFYRDDCPDCKKIFKQIYLHNLIKQDIQFINLKPINNRHYIDEYSIHTVPTFIHKNKRYAGTQKEKIKEILK</sequence>
<dbReference type="AlphaFoldDB" id="A0A1V0NCD8"/>
<keyword evidence="1" id="KW-0812">Transmembrane</keyword>
<name>A0A1V0NCD8_LACLL</name>
<dbReference type="InterPro" id="IPR036249">
    <property type="entry name" value="Thioredoxin-like_sf"/>
</dbReference>
<reference evidence="2 3" key="1">
    <citation type="journal article" date="2017" name="BMC Genomics">
        <title>Comparative and functional genomics of the Lactococcus lactis taxon; insights into evolution and niche adaptation.</title>
        <authorList>
            <person name="Kelleher P."/>
            <person name="Bottacini F."/>
            <person name="Mahony J."/>
            <person name="Kilcawley K.N."/>
            <person name="van Sinderen D."/>
        </authorList>
    </citation>
    <scope>NUCLEOTIDE SEQUENCE [LARGE SCALE GENOMIC DNA]</scope>
    <source>
        <strain evidence="2 3">275</strain>
        <plasmid evidence="3">p275d</plasmid>
    </source>
</reference>
<dbReference type="SUPFAM" id="SSF52833">
    <property type="entry name" value="Thioredoxin-like"/>
    <property type="match status" value="1"/>
</dbReference>
<dbReference type="EMBL" id="CP016702">
    <property type="protein sequence ID" value="ARD97591.1"/>
    <property type="molecule type" value="Genomic_DNA"/>
</dbReference>
<protein>
    <recommendedName>
        <fullName evidence="4">Thioredoxin</fullName>
    </recommendedName>
</protein>
<keyword evidence="1" id="KW-0472">Membrane</keyword>
<keyword evidence="2" id="KW-0614">Plasmid</keyword>
<dbReference type="RefSeq" id="WP_237025352.1">
    <property type="nucleotide sequence ID" value="NZ_CP016702.1"/>
</dbReference>
<evidence type="ECO:0000313" key="3">
    <source>
        <dbReference type="Proteomes" id="UP000192085"/>
    </source>
</evidence>
<evidence type="ECO:0000256" key="1">
    <source>
        <dbReference type="SAM" id="Phobius"/>
    </source>
</evidence>
<keyword evidence="1" id="KW-1133">Transmembrane helix</keyword>
<accession>A0A1V0NCD8</accession>
<organism evidence="2 3">
    <name type="scientific">Lactococcus lactis subsp. lactis</name>
    <name type="common">Streptococcus lactis</name>
    <dbReference type="NCBI Taxonomy" id="1360"/>
    <lineage>
        <taxon>Bacteria</taxon>
        <taxon>Bacillati</taxon>
        <taxon>Bacillota</taxon>
        <taxon>Bacilli</taxon>
        <taxon>Lactobacillales</taxon>
        <taxon>Streptococcaceae</taxon>
        <taxon>Lactococcus</taxon>
    </lineage>
</organism>
<dbReference type="Proteomes" id="UP000192085">
    <property type="component" value="Plasmid p275D"/>
</dbReference>
<proteinExistence type="predicted"/>
<evidence type="ECO:0000313" key="2">
    <source>
        <dbReference type="EMBL" id="ARD97591.1"/>
    </source>
</evidence>
<feature type="transmembrane region" description="Helical" evidence="1">
    <location>
        <begin position="6"/>
        <end position="25"/>
    </location>
</feature>